<proteinExistence type="predicted"/>
<dbReference type="InterPro" id="IPR005917">
    <property type="entry name" value="Pmev_kinase_bact"/>
</dbReference>
<dbReference type="PANTHER" id="PTHR31814:SF2">
    <property type="entry name" value="PHOSPHOMEVALONATE KINASE"/>
    <property type="match status" value="1"/>
</dbReference>
<evidence type="ECO:0000256" key="4">
    <source>
        <dbReference type="ARBA" id="ARBA00022741"/>
    </source>
</evidence>
<comment type="pathway">
    <text evidence="1">Isoprenoid biosynthesis; isopentenyl diphosphate biosynthesis via mevalonate pathway; isopentenyl diphosphate from (R)-mevalonate: step 2/3.</text>
</comment>
<dbReference type="Gene3D" id="3.30.70.890">
    <property type="entry name" value="GHMP kinase, C-terminal domain"/>
    <property type="match status" value="1"/>
</dbReference>
<dbReference type="AlphaFoldDB" id="A0AAC9IZQ1"/>
<dbReference type="InterPro" id="IPR035102">
    <property type="entry name" value="Phosphomevalonate_kinase"/>
</dbReference>
<dbReference type="Pfam" id="PF00288">
    <property type="entry name" value="GHMP_kinases_N"/>
    <property type="match status" value="1"/>
</dbReference>
<dbReference type="GO" id="GO:0004631">
    <property type="term" value="F:phosphomevalonate kinase activity"/>
    <property type="evidence" value="ECO:0007669"/>
    <property type="project" value="UniProtKB-EC"/>
</dbReference>
<dbReference type="EC" id="2.7.4.2" evidence="2"/>
<dbReference type="InterPro" id="IPR014721">
    <property type="entry name" value="Ribsml_uS5_D2-typ_fold_subgr"/>
</dbReference>
<evidence type="ECO:0000256" key="1">
    <source>
        <dbReference type="ARBA" id="ARBA00005017"/>
    </source>
</evidence>
<evidence type="ECO:0000256" key="5">
    <source>
        <dbReference type="ARBA" id="ARBA00022777"/>
    </source>
</evidence>
<evidence type="ECO:0000313" key="10">
    <source>
        <dbReference type="Proteomes" id="UP000182945"/>
    </source>
</evidence>
<dbReference type="PANTHER" id="PTHR31814">
    <property type="match status" value="1"/>
</dbReference>
<dbReference type="GO" id="GO:0005524">
    <property type="term" value="F:ATP binding"/>
    <property type="evidence" value="ECO:0007669"/>
    <property type="project" value="UniProtKB-KW"/>
</dbReference>
<protein>
    <recommendedName>
        <fullName evidence="2">phosphomevalonate kinase</fullName>
        <ecNumber evidence="2">2.7.4.2</ecNumber>
    </recommendedName>
</protein>
<evidence type="ECO:0000256" key="2">
    <source>
        <dbReference type="ARBA" id="ARBA00012958"/>
    </source>
</evidence>
<dbReference type="InterPro" id="IPR020568">
    <property type="entry name" value="Ribosomal_Su5_D2-typ_SF"/>
</dbReference>
<dbReference type="InterPro" id="IPR036554">
    <property type="entry name" value="GHMP_kinase_C_sf"/>
</dbReference>
<dbReference type="Gene3D" id="3.30.230.10">
    <property type="match status" value="1"/>
</dbReference>
<dbReference type="GeneID" id="71512993"/>
<organism evidence="9 10">
    <name type="scientific">Virgibacillus halodenitrificans</name>
    <name type="common">Bacillus halodenitrificans</name>
    <dbReference type="NCBI Taxonomy" id="1482"/>
    <lineage>
        <taxon>Bacteria</taxon>
        <taxon>Bacillati</taxon>
        <taxon>Bacillota</taxon>
        <taxon>Bacilli</taxon>
        <taxon>Bacillales</taxon>
        <taxon>Bacillaceae</taxon>
        <taxon>Virgibacillus</taxon>
    </lineage>
</organism>
<keyword evidence="4" id="KW-0547">Nucleotide-binding</keyword>
<feature type="domain" description="GHMP kinase C-terminal" evidence="8">
    <location>
        <begin position="268"/>
        <end position="351"/>
    </location>
</feature>
<dbReference type="RefSeq" id="WP_071648066.1">
    <property type="nucleotide sequence ID" value="NZ_CP017962.1"/>
</dbReference>
<sequence length="367" mass="39784">MLPNAPMTIKVPGKLMIAGEFAVLQPHHELVVMAVDRFVYATIEDHDANRITLNDFGLYDIGWTYADNRLTFSTDDQRTRFVGAAMATALTYLKEKNIHPTPFRLAIKSELDDVSGIKYGLGSSAAVVTSVISAILNKYDDKEPTALLTFKLAAISHVRTQGNGSGADVAASSYGGFLQYASFQAEWLQEQYENTPTITELLEKDWPYLSIKPVKIPSNVYVCIGWTGKPASTSRLVDDILKLKTANQSQFKQFLDDSETAVSNFLQGMTEGDLPLLLQGIKQNRKALATVGENAGVEIETPLLRTLCDIAENMGGAGKPSGAGGGDCGIAFMPSKKQAEEIVHAWEAAGIKPLTIQPFPTGAHIVS</sequence>
<dbReference type="InterPro" id="IPR006204">
    <property type="entry name" value="GHMP_kinase_N_dom"/>
</dbReference>
<evidence type="ECO:0000256" key="3">
    <source>
        <dbReference type="ARBA" id="ARBA00022679"/>
    </source>
</evidence>
<evidence type="ECO:0000256" key="6">
    <source>
        <dbReference type="ARBA" id="ARBA00022840"/>
    </source>
</evidence>
<dbReference type="EMBL" id="CP017962">
    <property type="protein sequence ID" value="APC46889.1"/>
    <property type="molecule type" value="Genomic_DNA"/>
</dbReference>
<accession>A0AAC9IZQ1</accession>
<dbReference type="Pfam" id="PF08544">
    <property type="entry name" value="GHMP_kinases_C"/>
    <property type="match status" value="1"/>
</dbReference>
<dbReference type="InterPro" id="IPR013750">
    <property type="entry name" value="GHMP_kinase_C_dom"/>
</dbReference>
<dbReference type="Proteomes" id="UP000182945">
    <property type="component" value="Chromosome"/>
</dbReference>
<dbReference type="PRINTS" id="PR00959">
    <property type="entry name" value="MEVGALKINASE"/>
</dbReference>
<dbReference type="SUPFAM" id="SSF54211">
    <property type="entry name" value="Ribosomal protein S5 domain 2-like"/>
    <property type="match status" value="1"/>
</dbReference>
<gene>
    <name evidence="9" type="ORF">BME96_01200</name>
</gene>
<dbReference type="KEGG" id="vhl:BME96_01200"/>
<keyword evidence="5 9" id="KW-0418">Kinase</keyword>
<evidence type="ECO:0000259" key="7">
    <source>
        <dbReference type="Pfam" id="PF00288"/>
    </source>
</evidence>
<keyword evidence="6" id="KW-0067">ATP-binding</keyword>
<dbReference type="SUPFAM" id="SSF55060">
    <property type="entry name" value="GHMP Kinase, C-terminal domain"/>
    <property type="match status" value="1"/>
</dbReference>
<evidence type="ECO:0000259" key="8">
    <source>
        <dbReference type="Pfam" id="PF08544"/>
    </source>
</evidence>
<keyword evidence="3" id="KW-0808">Transferase</keyword>
<dbReference type="NCBIfam" id="TIGR01220">
    <property type="entry name" value="Pmev_kin_Gr_pos"/>
    <property type="match status" value="1"/>
</dbReference>
<reference evidence="9 10" key="1">
    <citation type="submission" date="2016-11" db="EMBL/GenBank/DDBJ databases">
        <title>Complete genome sequencing of Virgibacillus halodenitrificans PDB-F2.</title>
        <authorList>
            <person name="Sun Z."/>
            <person name="Zhou Y."/>
            <person name="Li H."/>
        </authorList>
    </citation>
    <scope>NUCLEOTIDE SEQUENCE [LARGE SCALE GENOMIC DNA]</scope>
    <source>
        <strain evidence="9 10">PDB-F2</strain>
    </source>
</reference>
<evidence type="ECO:0000313" key="9">
    <source>
        <dbReference type="EMBL" id="APC46889.1"/>
    </source>
</evidence>
<name>A0AAC9IZQ1_VIRHA</name>
<feature type="domain" description="GHMP kinase N-terminal" evidence="7">
    <location>
        <begin position="89"/>
        <end position="176"/>
    </location>
</feature>